<evidence type="ECO:0000313" key="3">
    <source>
        <dbReference type="EMBL" id="OWY91107.1"/>
    </source>
</evidence>
<dbReference type="AlphaFoldDB" id="A0A225UD03"/>
<feature type="transmembrane region" description="Helical" evidence="1">
    <location>
        <begin position="47"/>
        <end position="70"/>
    </location>
</feature>
<evidence type="ECO:0000256" key="2">
    <source>
        <dbReference type="SAM" id="SignalP"/>
    </source>
</evidence>
<proteinExistence type="predicted"/>
<keyword evidence="1" id="KW-0472">Membrane</keyword>
<dbReference type="Proteomes" id="UP000198211">
    <property type="component" value="Unassembled WGS sequence"/>
</dbReference>
<keyword evidence="4" id="KW-1185">Reference proteome</keyword>
<gene>
    <name evidence="3" type="ORF">PHMEG_00040454</name>
</gene>
<accession>A0A225UD03</accession>
<reference evidence="4" key="1">
    <citation type="submission" date="2017-03" db="EMBL/GenBank/DDBJ databases">
        <title>Phytopthora megakarya and P. palmivora, two closely related causual agents of cacao black pod achieved similar genome size and gene model numbers by different mechanisms.</title>
        <authorList>
            <person name="Ali S."/>
            <person name="Shao J."/>
            <person name="Larry D.J."/>
            <person name="Kronmiller B."/>
            <person name="Shen D."/>
            <person name="Strem M.D."/>
            <person name="Melnick R.L."/>
            <person name="Guiltinan M.J."/>
            <person name="Tyler B.M."/>
            <person name="Meinhardt L.W."/>
            <person name="Bailey B.A."/>
        </authorList>
    </citation>
    <scope>NUCLEOTIDE SEQUENCE [LARGE SCALE GENOMIC DNA]</scope>
    <source>
        <strain evidence="4">zdho120</strain>
    </source>
</reference>
<protein>
    <submittedName>
        <fullName evidence="3">Uncharacterized protein</fullName>
    </submittedName>
</protein>
<organism evidence="3 4">
    <name type="scientific">Phytophthora megakarya</name>
    <dbReference type="NCBI Taxonomy" id="4795"/>
    <lineage>
        <taxon>Eukaryota</taxon>
        <taxon>Sar</taxon>
        <taxon>Stramenopiles</taxon>
        <taxon>Oomycota</taxon>
        <taxon>Peronosporomycetes</taxon>
        <taxon>Peronosporales</taxon>
        <taxon>Peronosporaceae</taxon>
        <taxon>Phytophthora</taxon>
    </lineage>
</organism>
<name>A0A225UD03_9STRA</name>
<feature type="signal peptide" evidence="2">
    <location>
        <begin position="1"/>
        <end position="22"/>
    </location>
</feature>
<keyword evidence="2" id="KW-0732">Signal</keyword>
<feature type="chain" id="PRO_5012104108" evidence="2">
    <location>
        <begin position="23"/>
        <end position="137"/>
    </location>
</feature>
<comment type="caution">
    <text evidence="3">The sequence shown here is derived from an EMBL/GenBank/DDBJ whole genome shotgun (WGS) entry which is preliminary data.</text>
</comment>
<keyword evidence="1" id="KW-1133">Transmembrane helix</keyword>
<keyword evidence="1" id="KW-0812">Transmembrane</keyword>
<sequence>MALSGILWSLWLLLLTIKPNETVNWIMMTENFDNGTFWLMVDPSTSMVGLAVCGLVAVIIAYASVLLKIIRKQNRKEGPRWSFNRRVDAVTTIWRRELFNSRHGSKVTSFLGQSVTLIMKSDSHAVKIVVSRCYLAF</sequence>
<evidence type="ECO:0000313" key="4">
    <source>
        <dbReference type="Proteomes" id="UP000198211"/>
    </source>
</evidence>
<dbReference type="OrthoDB" id="125766at2759"/>
<evidence type="ECO:0000256" key="1">
    <source>
        <dbReference type="SAM" id="Phobius"/>
    </source>
</evidence>
<dbReference type="EMBL" id="NBNE01021060">
    <property type="protein sequence ID" value="OWY91107.1"/>
    <property type="molecule type" value="Genomic_DNA"/>
</dbReference>